<dbReference type="PANTHER" id="PTHR37822:SF2">
    <property type="entry name" value="SPORE PHOTOPRODUCT LYASE"/>
    <property type="match status" value="1"/>
</dbReference>
<dbReference type="InterPro" id="IPR049539">
    <property type="entry name" value="SPL"/>
</dbReference>
<comment type="caution">
    <text evidence="1">The sequence shown here is derived from an EMBL/GenBank/DDBJ whole genome shotgun (WGS) entry which is preliminary data.</text>
</comment>
<keyword evidence="2" id="KW-1185">Reference proteome</keyword>
<dbReference type="InterPro" id="IPR007197">
    <property type="entry name" value="rSAM"/>
</dbReference>
<dbReference type="CDD" id="cd01335">
    <property type="entry name" value="Radical_SAM"/>
    <property type="match status" value="1"/>
</dbReference>
<dbReference type="GO" id="GO:0051539">
    <property type="term" value="F:4 iron, 4 sulfur cluster binding"/>
    <property type="evidence" value="ECO:0007669"/>
    <property type="project" value="TreeGrafter"/>
</dbReference>
<dbReference type="SUPFAM" id="SSF102114">
    <property type="entry name" value="Radical SAM enzymes"/>
    <property type="match status" value="1"/>
</dbReference>
<dbReference type="STRING" id="520767.ATZ99_20490"/>
<dbReference type="Proteomes" id="UP000075737">
    <property type="component" value="Unassembled WGS sequence"/>
</dbReference>
<dbReference type="EMBL" id="LOHZ01000043">
    <property type="protein sequence ID" value="KYO64289.1"/>
    <property type="molecule type" value="Genomic_DNA"/>
</dbReference>
<dbReference type="RefSeq" id="WP_068749149.1">
    <property type="nucleotide sequence ID" value="NZ_LOHZ01000043.1"/>
</dbReference>
<dbReference type="AlphaFoldDB" id="A0A162M669"/>
<dbReference type="SFLD" id="SFLDS00029">
    <property type="entry name" value="Radical_SAM"/>
    <property type="match status" value="1"/>
</dbReference>
<dbReference type="OrthoDB" id="9783671at2"/>
<keyword evidence="1" id="KW-0456">Lyase</keyword>
<accession>A0A162M669</accession>
<evidence type="ECO:0000313" key="1">
    <source>
        <dbReference type="EMBL" id="KYO64289.1"/>
    </source>
</evidence>
<reference evidence="1 2" key="1">
    <citation type="submission" date="2015-12" db="EMBL/GenBank/DDBJ databases">
        <title>Draft genome of Thermovenabulum gondwanense isolated from a red thermophilic microbial mat colonisisng an outflow channel of a bore well.</title>
        <authorList>
            <person name="Patel B.K."/>
        </authorList>
    </citation>
    <scope>NUCLEOTIDE SEQUENCE [LARGE SCALE GENOMIC DNA]</scope>
    <source>
        <strain evidence="1 2">R270</strain>
    </source>
</reference>
<dbReference type="PANTHER" id="PTHR37822">
    <property type="entry name" value="SPORE PHOTOPRODUCT LYASE-RELATED"/>
    <property type="match status" value="1"/>
</dbReference>
<dbReference type="GO" id="GO:0003913">
    <property type="term" value="F:DNA photolyase activity"/>
    <property type="evidence" value="ECO:0007669"/>
    <property type="project" value="TreeGrafter"/>
</dbReference>
<dbReference type="Pfam" id="PF20903">
    <property type="entry name" value="SPL"/>
    <property type="match status" value="1"/>
</dbReference>
<gene>
    <name evidence="1" type="primary">splB_2</name>
    <name evidence="1" type="ORF">ATZ99_20490</name>
</gene>
<name>A0A162M669_9FIRM</name>
<sequence length="338" mass="39713">MSSLKSGFRFSPFSHLYIEEKALEYPITREITSKFLNSNKVLIGDYREVFTRPRQSFNLQKKAVKLILAVKKGEFLFKAPEVCHDFGFSNFYYTSPILNCPYNCSYCFLKGMYPSSNLVIFVNIQDYLEEIEKLWAEKKNLYIACSYETDLLAMERIVPYSRRFIDFCRGKKGLIIEVRTKSANIDAIKDVLPAENAVLSWTISTPFIAETYEKNAPGIEKRVMAMKKAQELGFRVRLCFDPLIYYKGFEEEFYKLIEYIFDNIDKSKVMDAGIGVFRIPKEYMKNIRSCGIYDEIFYFYYEEGKKVFSVEKSIKEKMVNIAVRELSKFLPQEKIFYL</sequence>
<dbReference type="EC" id="4.1.99.14" evidence="1"/>
<dbReference type="Gene3D" id="3.40.50.12110">
    <property type="match status" value="1"/>
</dbReference>
<proteinExistence type="predicted"/>
<organism evidence="1 2">
    <name type="scientific">Thermovenabulum gondwanense</name>
    <dbReference type="NCBI Taxonomy" id="520767"/>
    <lineage>
        <taxon>Bacteria</taxon>
        <taxon>Bacillati</taxon>
        <taxon>Bacillota</taxon>
        <taxon>Clostridia</taxon>
        <taxon>Thermosediminibacterales</taxon>
        <taxon>Thermosediminibacteraceae</taxon>
        <taxon>Thermovenabulum</taxon>
    </lineage>
</organism>
<dbReference type="Gene3D" id="3.80.30.30">
    <property type="match status" value="1"/>
</dbReference>
<dbReference type="GO" id="GO:0042601">
    <property type="term" value="C:endospore-forming forespore"/>
    <property type="evidence" value="ECO:0007669"/>
    <property type="project" value="TreeGrafter"/>
</dbReference>
<dbReference type="InterPro" id="IPR058240">
    <property type="entry name" value="rSAM_sf"/>
</dbReference>
<dbReference type="GO" id="GO:1904047">
    <property type="term" value="F:S-adenosyl-L-methionine binding"/>
    <property type="evidence" value="ECO:0007669"/>
    <property type="project" value="TreeGrafter"/>
</dbReference>
<evidence type="ECO:0000313" key="2">
    <source>
        <dbReference type="Proteomes" id="UP000075737"/>
    </source>
</evidence>
<protein>
    <submittedName>
        <fullName evidence="1">Spore photoproduct lyase</fullName>
        <ecNumber evidence="1">4.1.99.14</ecNumber>
    </submittedName>
</protein>